<dbReference type="EMBL" id="MZ348422">
    <property type="protein sequence ID" value="QYN80088.1"/>
    <property type="molecule type" value="Genomic_DNA"/>
</dbReference>
<dbReference type="RefSeq" id="YP_010676900.1">
    <property type="nucleotide sequence ID" value="NC_071015.1"/>
</dbReference>
<sequence>MRNQFDIIHVYNSFNFIKGYFSMKKIVIAVALFLIGFSSIAYGAPDKEYGWTPVVDNKGKITGMTNQGEKGGQLTLTCDVATKHLKVNYRFGGNDYDFYLFRKFGATELTKPNQEGIFYVGAGMTPQSEVYYVVLNSDKAFTIARFPLGSKAMWDHAVTTQDPAGPKIIQEGDEVFLAGDGWKPYLKALDANCPISPSADKAIF</sequence>
<name>A0AAE7WFD1_9CAUD</name>
<proteinExistence type="predicted"/>
<keyword evidence="2" id="KW-1185">Reference proteome</keyword>
<protein>
    <submittedName>
        <fullName evidence="1">Adhesin</fullName>
    </submittedName>
</protein>
<dbReference type="Proteomes" id="UP000828443">
    <property type="component" value="Segment"/>
</dbReference>
<evidence type="ECO:0000313" key="2">
    <source>
        <dbReference type="Proteomes" id="UP000828443"/>
    </source>
</evidence>
<accession>A0AAE7WFD1</accession>
<dbReference type="KEGG" id="vg:77953265"/>
<dbReference type="GeneID" id="77953265"/>
<reference evidence="1" key="1">
    <citation type="journal article" date="2021" name="Viruses">
        <title>Novel Viruses That Lyse Plant and Human Strains of Kosakonia cowanii.</title>
        <authorList>
            <person name="Petrzik K."/>
            <person name="Brazdova S."/>
            <person name="Krawczyk K."/>
        </authorList>
    </citation>
    <scope>NUCLEOTIDE SEQUENCE</scope>
</reference>
<evidence type="ECO:0000313" key="1">
    <source>
        <dbReference type="EMBL" id="QYN80088.1"/>
    </source>
</evidence>
<organism evidence="1 2">
    <name type="scientific">Kosakonia phage Kc263</name>
    <dbReference type="NCBI Taxonomy" id="2863194"/>
    <lineage>
        <taxon>Viruses</taxon>
        <taxon>Duplodnaviria</taxon>
        <taxon>Heunggongvirae</taxon>
        <taxon>Uroviricota</taxon>
        <taxon>Caudoviricetes</taxon>
        <taxon>Chimalliviridae</taxon>
        <taxon>Branisovskavirus</taxon>
        <taxon>Branisovskavirus Kc263</taxon>
    </lineage>
</organism>